<comment type="similarity">
    <text evidence="1 4">Belongs to the eukaryotic ribosomal protein eS19 family.</text>
</comment>
<dbReference type="GO" id="GO:0003723">
    <property type="term" value="F:RNA binding"/>
    <property type="evidence" value="ECO:0007669"/>
    <property type="project" value="TreeGrafter"/>
</dbReference>
<dbReference type="SMART" id="SM01413">
    <property type="entry name" value="Ribosomal_S19e"/>
    <property type="match status" value="1"/>
</dbReference>
<dbReference type="PANTHER" id="PTHR11710">
    <property type="entry name" value="40S RIBOSOMAL PROTEIN S19"/>
    <property type="match status" value="1"/>
</dbReference>
<dbReference type="GO" id="GO:0000028">
    <property type="term" value="P:ribosomal small subunit assembly"/>
    <property type="evidence" value="ECO:0007669"/>
    <property type="project" value="TreeGrafter"/>
</dbReference>
<reference evidence="5 6" key="1">
    <citation type="submission" date="2019-10" db="EMBL/GenBank/DDBJ databases">
        <title>Sequencing and Assembly of Multiple Reported Metal-Biooxidizing Members of the Extremely Thermoacidophilic Archaeal Family Sulfolobaceae.</title>
        <authorList>
            <person name="Counts J.A."/>
            <person name="Kelly R.M."/>
        </authorList>
    </citation>
    <scope>NUCLEOTIDE SEQUENCE [LARGE SCALE GENOMIC DNA]</scope>
    <source>
        <strain evidence="5 6">DSM 6482</strain>
    </source>
</reference>
<dbReference type="InterPro" id="IPR036388">
    <property type="entry name" value="WH-like_DNA-bd_sf"/>
</dbReference>
<evidence type="ECO:0000256" key="4">
    <source>
        <dbReference type="HAMAP-Rule" id="MF_01474"/>
    </source>
</evidence>
<keyword evidence="6" id="KW-1185">Reference proteome</keyword>
<dbReference type="Gene3D" id="1.10.10.10">
    <property type="entry name" value="Winged helix-like DNA-binding domain superfamily/Winged helix DNA-binding domain"/>
    <property type="match status" value="1"/>
</dbReference>
<dbReference type="AlphaFoldDB" id="A0A6A9QSB7"/>
<dbReference type="InterPro" id="IPR027548">
    <property type="entry name" value="Ribosomal_eS19_archaeal"/>
</dbReference>
<name>A0A6A9QSB7_SULME</name>
<keyword evidence="3 4" id="KW-0687">Ribonucleoprotein</keyword>
<dbReference type="GO" id="GO:0022627">
    <property type="term" value="C:cytosolic small ribosomal subunit"/>
    <property type="evidence" value="ECO:0007669"/>
    <property type="project" value="TreeGrafter"/>
</dbReference>
<dbReference type="RefSeq" id="WP_156016082.1">
    <property type="nucleotide sequence ID" value="NZ_WGGD01000005.1"/>
</dbReference>
<dbReference type="GO" id="GO:0006412">
    <property type="term" value="P:translation"/>
    <property type="evidence" value="ECO:0007669"/>
    <property type="project" value="UniProtKB-UniRule"/>
</dbReference>
<gene>
    <name evidence="4" type="primary">rps19e</name>
    <name evidence="5" type="ORF">GC250_00840</name>
</gene>
<comment type="caution">
    <text evidence="5">The sequence shown here is derived from an EMBL/GenBank/DDBJ whole genome shotgun (WGS) entry which is preliminary data.</text>
</comment>
<keyword evidence="2 4" id="KW-0689">Ribosomal protein</keyword>
<dbReference type="InterPro" id="IPR036390">
    <property type="entry name" value="WH_DNA-bd_sf"/>
</dbReference>
<evidence type="ECO:0000313" key="6">
    <source>
        <dbReference type="Proteomes" id="UP000470772"/>
    </source>
</evidence>
<dbReference type="PANTHER" id="PTHR11710:SF0">
    <property type="entry name" value="40S RIBOSOMAL PROTEIN S19"/>
    <property type="match status" value="1"/>
</dbReference>
<dbReference type="HAMAP" id="MF_01474">
    <property type="entry name" value="Ribosomal_eS19"/>
    <property type="match status" value="1"/>
</dbReference>
<evidence type="ECO:0000256" key="3">
    <source>
        <dbReference type="ARBA" id="ARBA00023274"/>
    </source>
</evidence>
<evidence type="ECO:0000256" key="2">
    <source>
        <dbReference type="ARBA" id="ARBA00022980"/>
    </source>
</evidence>
<dbReference type="GO" id="GO:0003735">
    <property type="term" value="F:structural constituent of ribosome"/>
    <property type="evidence" value="ECO:0007669"/>
    <property type="project" value="InterPro"/>
</dbReference>
<comment type="subunit">
    <text evidence="4">Part of the 30S ribosomal subunit.</text>
</comment>
<dbReference type="InterPro" id="IPR001266">
    <property type="entry name" value="Ribosomal_eS19"/>
</dbReference>
<sequence>MITASMVPPEKLIERLAAYLKEKNIVMPPEWSFLTKTASFKERIPDNPEEWWYVRTASIMRKMYIDTFLGVGKSKVVYGGSSSKGNRPPHFRRAPAHSTRMIMQQLEKAGLVIKTKRGRMLSSKGRSLVDKISLEAFKELVETNPSLKIYLEG</sequence>
<proteinExistence type="inferred from homology"/>
<dbReference type="EMBL" id="WGGD01000005">
    <property type="protein sequence ID" value="MUN28042.1"/>
    <property type="molecule type" value="Genomic_DNA"/>
</dbReference>
<accession>A0A6A9QSB7</accession>
<organism evidence="5 6">
    <name type="scientific">Sulfuracidifex metallicus DSM 6482 = JCM 9184</name>
    <dbReference type="NCBI Taxonomy" id="523847"/>
    <lineage>
        <taxon>Archaea</taxon>
        <taxon>Thermoproteota</taxon>
        <taxon>Thermoprotei</taxon>
        <taxon>Sulfolobales</taxon>
        <taxon>Sulfolobaceae</taxon>
        <taxon>Sulfuracidifex</taxon>
    </lineage>
</organism>
<protein>
    <recommendedName>
        <fullName evidence="4">Small ribosomal subunit protein eS19</fullName>
    </recommendedName>
</protein>
<dbReference type="Pfam" id="PF01090">
    <property type="entry name" value="Ribosomal_S19e"/>
    <property type="match status" value="1"/>
</dbReference>
<evidence type="ECO:0000256" key="1">
    <source>
        <dbReference type="ARBA" id="ARBA00010014"/>
    </source>
</evidence>
<comment type="function">
    <text evidence="4">May be involved in maturation of the 30S ribosomal subunit.</text>
</comment>
<dbReference type="SUPFAM" id="SSF46785">
    <property type="entry name" value="Winged helix' DNA-binding domain"/>
    <property type="match status" value="1"/>
</dbReference>
<dbReference type="NCBIfam" id="NF006811">
    <property type="entry name" value="PRK09333.1"/>
    <property type="match status" value="1"/>
</dbReference>
<dbReference type="Proteomes" id="UP000470772">
    <property type="component" value="Unassembled WGS sequence"/>
</dbReference>
<evidence type="ECO:0000313" key="5">
    <source>
        <dbReference type="EMBL" id="MUN28042.1"/>
    </source>
</evidence>